<evidence type="ECO:0000313" key="3">
    <source>
        <dbReference type="Proteomes" id="UP000007813"/>
    </source>
</evidence>
<dbReference type="OrthoDB" id="236500at2157"/>
<dbReference type="AlphaFoldDB" id="J2ZAS8"/>
<comment type="caution">
    <text evidence="2">The sequence shown here is derived from an EMBL/GenBank/DDBJ whole genome shotgun (WGS) entry which is preliminary data.</text>
</comment>
<dbReference type="eggNOG" id="ENOG502N5KJ">
    <property type="taxonomic scope" value="Archaea"/>
</dbReference>
<reference evidence="2 3" key="1">
    <citation type="journal article" date="2012" name="J. Bacteriol.">
        <title>Draft Genome Sequence of the Extremely Halophilic Archaeon Halogranum salarium B-1T.</title>
        <authorList>
            <person name="Kim K.K."/>
            <person name="Lee K.C."/>
            <person name="Lee J.S."/>
        </authorList>
    </citation>
    <scope>NUCLEOTIDE SEQUENCE [LARGE SCALE GENOMIC DNA]</scope>
    <source>
        <strain evidence="2 3">B-1</strain>
    </source>
</reference>
<evidence type="ECO:0000256" key="1">
    <source>
        <dbReference type="SAM" id="MobiDB-lite"/>
    </source>
</evidence>
<feature type="region of interest" description="Disordered" evidence="1">
    <location>
        <begin position="241"/>
        <end position="267"/>
    </location>
</feature>
<dbReference type="Proteomes" id="UP000007813">
    <property type="component" value="Unassembled WGS sequence"/>
</dbReference>
<protein>
    <submittedName>
        <fullName evidence="2">Uncharacterized protein</fullName>
    </submittedName>
</protein>
<dbReference type="EMBL" id="ALJD01000011">
    <property type="protein sequence ID" value="EJN57755.1"/>
    <property type="molecule type" value="Genomic_DNA"/>
</dbReference>
<sequence length="267" mass="30738">MGDEKSEGLDRPLILHCFADYGTESEILSNFGDVIRVTKDPKDTNASIPVRGNAFLLQDDKTYEFPIKEDVTFDLGVFHPVCSKWAATTSISGDPDSKDDMIPSARKIAKEYCDHYIIENVPKAPLKDPTVLNGRMFGLPIEYERAFETSFKVPQPPRERSLLTTNGPSKKTETSSFYFSERSKEWWAATKQYNPDPYTKQHLAKNTIPAQYIYYLLRMWLMTYEEETGISEGRVDYSTYDKDMKKRRRETTNQKLADFDDLDGESE</sequence>
<evidence type="ECO:0000313" key="2">
    <source>
        <dbReference type="EMBL" id="EJN57755.1"/>
    </source>
</evidence>
<proteinExistence type="predicted"/>
<organism evidence="2 3">
    <name type="scientific">Halogranum salarium B-1</name>
    <dbReference type="NCBI Taxonomy" id="1210908"/>
    <lineage>
        <taxon>Archaea</taxon>
        <taxon>Methanobacteriati</taxon>
        <taxon>Methanobacteriota</taxon>
        <taxon>Stenosarchaea group</taxon>
        <taxon>Halobacteria</taxon>
        <taxon>Halobacteriales</taxon>
        <taxon>Haloferacaceae</taxon>
    </lineage>
</organism>
<accession>J2ZAS8</accession>
<dbReference type="RefSeq" id="WP_009377079.1">
    <property type="nucleotide sequence ID" value="NZ_ALJD01000011.1"/>
</dbReference>
<gene>
    <name evidence="2" type="ORF">HSB1_39030</name>
</gene>
<name>J2ZAS8_9EURY</name>